<evidence type="ECO:0008006" key="3">
    <source>
        <dbReference type="Google" id="ProtNLM"/>
    </source>
</evidence>
<protein>
    <recommendedName>
        <fullName evidence="3">GspL cytoplasmic actin-ATPase-like domain-containing protein</fullName>
    </recommendedName>
</protein>
<keyword evidence="2" id="KW-1185">Reference proteome</keyword>
<evidence type="ECO:0000313" key="1">
    <source>
        <dbReference type="EMBL" id="MBO3274594.1"/>
    </source>
</evidence>
<dbReference type="RefSeq" id="WP_208312397.1">
    <property type="nucleotide sequence ID" value="NZ_JAELYA010000001.1"/>
</dbReference>
<dbReference type="Proteomes" id="UP000669060">
    <property type="component" value="Unassembled WGS sequence"/>
</dbReference>
<dbReference type="EMBL" id="JAELYA010000001">
    <property type="protein sequence ID" value="MBO3274594.1"/>
    <property type="molecule type" value="Genomic_DNA"/>
</dbReference>
<name>A0ABS3TLP0_9PSED</name>
<proteinExistence type="predicted"/>
<reference evidence="1 2" key="1">
    <citation type="submission" date="2020-12" db="EMBL/GenBank/DDBJ databases">
        <title>Pseudomonas schmalbachii sp. nov. isolated from millipede gut.</title>
        <authorList>
            <person name="Shelomi M."/>
        </authorList>
    </citation>
    <scope>NUCLEOTIDE SEQUENCE [LARGE SCALE GENOMIC DNA]</scope>
    <source>
        <strain evidence="1 2">Milli4</strain>
    </source>
</reference>
<sequence>MSLIQRFHRKSTQLLAFSPPRLWQVRGDDGASVLEWSERPQGLWRKVVAQWVLDRSLCVYRCVDLTHVPRAQRAQALEIKLASLAPFRQSGTYVAWRGGVALLWMWDEQERLQSAAVLDDVPRNYRCIPETLLQQPASTGEPAGVRIVAVRRGVDLQVWRSGVLLMSVFFPALPSSARIAALLRGIGGLEALDPRTLAVESLPTLASVWAAPVGTRRHAEWERWVPHGLAAALILGCAFELAQGLSWSWDARDLKSREAELGAQVEPLLAARNRALQASSEAASLQALRQAHSSQGELLRRLSALLPEDSQLLSWRYKANDLELLIDTQRVDPRFFVQRLQDEGKFHNVRVEPSPRGDGVQLTMSLM</sequence>
<evidence type="ECO:0000313" key="2">
    <source>
        <dbReference type="Proteomes" id="UP000669060"/>
    </source>
</evidence>
<organism evidence="1 2">
    <name type="scientific">Pseudomonas schmalbachii</name>
    <dbReference type="NCBI Taxonomy" id="2816993"/>
    <lineage>
        <taxon>Bacteria</taxon>
        <taxon>Pseudomonadati</taxon>
        <taxon>Pseudomonadota</taxon>
        <taxon>Gammaproteobacteria</taxon>
        <taxon>Pseudomonadales</taxon>
        <taxon>Pseudomonadaceae</taxon>
        <taxon>Pseudomonas</taxon>
    </lineage>
</organism>
<gene>
    <name evidence="1" type="ORF">JFY56_05125</name>
</gene>
<accession>A0ABS3TLP0</accession>
<comment type="caution">
    <text evidence="1">The sequence shown here is derived from an EMBL/GenBank/DDBJ whole genome shotgun (WGS) entry which is preliminary data.</text>
</comment>